<sequence>MLNTHNRMNLGFPGFYPNTLEQPEEKTTVEGIQKGWADSLLVPHEDNTFKKESIAFFTPKILNQLNKMISNTLYNQRSTSNISEWSTPEIRNRPMTETQKDQWLVNMVTRSNFTKYELFVPTDIKTNKILDYLIEHLVPLKKSLWLIRLVGLASIQNTSIPTPKYTHDWTTNFTQYLQVRIGQLLNPPLNSSRTPDQASVLRQQWDYCVDLSKSLYVDNILDQKIFLKWVMDSILKVSSNYVICLLPIAISLLNEFGCTRALSRLLIPVLLSHIELIENSENTTQHQQTLKIFCQTMLQSLFCTQPSFFFHVKPWQQNENKYYSYITRFDNIQNNVLIRYNLQIPSNSYRENLFSSISSRNSRLKTSPSSESNTQNLYKVSDQVLEELFNGPISLSKDLSEIASYYFRSDSTSELKNKIKKFCFTCMYNTHYSDIYLFYLIPSIIKSWKDNSDSQQEKITKVNIIHETLFDFLEESLVDESSFNKKFVNYLYCQFIRENIFDLAWYIKKLISIGELGVWNINGKVPSKHIFYLRSFPGYNLTDSDKLIRQSKVYSGEKQLLIEEQQNIEKVMSFIKSDLKILFSDSFSGMTRPFIETNETETSNTSECMKNRDFLQSLSPYCASEISMQLIKITRNFVVKDVKVGVDNWKVMARPGTSLLNLHQFSIIAYILETLKEVGLLIELCIWLLSNTFEKDLESFLIVLLNRYRQYFISMNITNKIVTAMVQKYDQYKPKGIIYKPILSFLQDLQKMGFEFEETVKTMINSDLHQVLEMASTLKSFPKGRGPSLGQLPELYTITSDPSATSLVSDSLIYRFNDNPALWSNVLHASAEVITTQANGLPPSQSLHLVRSHINLLWELSLHTFPEGFLLEWVEIICDQYISTTSQWSLVLITLLATRGACRLEKILQRIFNRFSTLVKSFLKTETVQLSPADTKALENLHFFINLLLIHQSFGPIGSINVVLGGEELYSLSAVRDWAFQKVESLDLPLSLLMYSIIIHEKLNPASSVSNLYKALSYDIIQAPWFSEICHQYPSQIDKKFTFGGFRPLIEREQININSKISSAFSRFISNIFGLPNIESKDMLGQISSLISVSNDSATSPTICDNLIFRAVNCLKEYFTSILPQINESSAKSLEFEKFMDCFFDEWIVDDRFSSQFLTQVARDMPQECVLSFLYKGLQKLNCPSIKTFPENVMIYSNLPSTKHIETLSKFQSIMSTLFRRTTESGSSDEVLFVAAKQFSEQLGKFLDYSKVIEIMQTACCSFKLASQALNSSDKQINRALKWIHNNIQETQLQQDSSSFNDQLDVNINTLRGCALIRFQLQASVLPHLLSQTHYPRCEEALENMMILLLNPLVHSNGTQDDFFTHILDSVSLVLDEVSNKNKSNLFSLLRNIQRDMVLPICVASRIKSLFPFESRNTFTQYLDPPSIHSKINVWEWGESLGLSNPPENLAHFKAKLLPLTKSTSVFSASNARNFPTQGSLLNRNQFLSPPAMVQPQRPMNAHNRPSNYHHNAFHQQQMVNPNRGHHQGPRPLSYNSSHTIKSWMHTTDPASLQLGRNFAPGRAPNSNGGNFAHGDRNDHPHPANKNPTPSESTHPINVPSGNYTKSNPMQKGVSKR</sequence>
<dbReference type="PANTHER" id="PTHR46567:SF1">
    <property type="entry name" value="MEDIATOR OF RNA POLYMERASE II TRANSCRIPTION SUBUNIT 12"/>
    <property type="match status" value="1"/>
</dbReference>
<dbReference type="STRING" id="796925.A0A137PBK3"/>
<accession>A0A137PBK3</accession>
<dbReference type="GO" id="GO:0003712">
    <property type="term" value="F:transcription coregulator activity"/>
    <property type="evidence" value="ECO:0007669"/>
    <property type="project" value="InterPro"/>
</dbReference>
<evidence type="ECO:0000256" key="6">
    <source>
        <dbReference type="ARBA" id="ARBA00023242"/>
    </source>
</evidence>
<keyword evidence="11" id="KW-1185">Reference proteome</keyword>
<dbReference type="PANTHER" id="PTHR46567">
    <property type="entry name" value="MEDIATOR OF RNA POLYMERASE II TRANSCRIPTION SUBUNIT 12"/>
    <property type="match status" value="1"/>
</dbReference>
<evidence type="ECO:0000256" key="5">
    <source>
        <dbReference type="ARBA" id="ARBA00023163"/>
    </source>
</evidence>
<dbReference type="Pfam" id="PF09497">
    <property type="entry name" value="Med12"/>
    <property type="match status" value="1"/>
</dbReference>
<gene>
    <name evidence="10" type="ORF">CONCODRAFT_135422</name>
</gene>
<protein>
    <recommendedName>
        <fullName evidence="3">Mediator of RNA polymerase II transcription subunit 12</fullName>
    </recommendedName>
    <alternativeName>
        <fullName evidence="7">Mediator complex subunit 12</fullName>
    </alternativeName>
</protein>
<dbReference type="GO" id="GO:0016592">
    <property type="term" value="C:mediator complex"/>
    <property type="evidence" value="ECO:0007669"/>
    <property type="project" value="InterPro"/>
</dbReference>
<dbReference type="Proteomes" id="UP000070444">
    <property type="component" value="Unassembled WGS sequence"/>
</dbReference>
<evidence type="ECO:0000313" key="11">
    <source>
        <dbReference type="Proteomes" id="UP000070444"/>
    </source>
</evidence>
<dbReference type="OMA" id="PKLYHQY"/>
<evidence type="ECO:0000313" key="10">
    <source>
        <dbReference type="EMBL" id="KXN72336.1"/>
    </source>
</evidence>
<feature type="compositionally biased region" description="Polar residues" evidence="8">
    <location>
        <begin position="1586"/>
        <end position="1610"/>
    </location>
</feature>
<evidence type="ECO:0000256" key="8">
    <source>
        <dbReference type="SAM" id="MobiDB-lite"/>
    </source>
</evidence>
<dbReference type="OrthoDB" id="5599909at2759"/>
<feature type="domain" description="Mediator complex subunit Med12" evidence="9">
    <location>
        <begin position="95"/>
        <end position="148"/>
    </location>
</feature>
<name>A0A137PBK3_CONC2</name>
<reference evidence="10 11" key="1">
    <citation type="journal article" date="2015" name="Genome Biol. Evol.">
        <title>Phylogenomic analyses indicate that early fungi evolved digesting cell walls of algal ancestors of land plants.</title>
        <authorList>
            <person name="Chang Y."/>
            <person name="Wang S."/>
            <person name="Sekimoto S."/>
            <person name="Aerts A.L."/>
            <person name="Choi C."/>
            <person name="Clum A."/>
            <person name="LaButti K.M."/>
            <person name="Lindquist E.A."/>
            <person name="Yee Ngan C."/>
            <person name="Ohm R.A."/>
            <person name="Salamov A.A."/>
            <person name="Grigoriev I.V."/>
            <person name="Spatafora J.W."/>
            <person name="Berbee M.L."/>
        </authorList>
    </citation>
    <scope>NUCLEOTIDE SEQUENCE [LARGE SCALE GENOMIC DNA]</scope>
    <source>
        <strain evidence="10 11">NRRL 28638</strain>
    </source>
</reference>
<evidence type="ECO:0000259" key="9">
    <source>
        <dbReference type="Pfam" id="PF09497"/>
    </source>
</evidence>
<evidence type="ECO:0000256" key="3">
    <source>
        <dbReference type="ARBA" id="ARBA00019622"/>
    </source>
</evidence>
<evidence type="ECO:0000256" key="1">
    <source>
        <dbReference type="ARBA" id="ARBA00004123"/>
    </source>
</evidence>
<keyword evidence="4" id="KW-0805">Transcription regulation</keyword>
<feature type="region of interest" description="Disordered" evidence="8">
    <location>
        <begin position="1552"/>
        <end position="1617"/>
    </location>
</feature>
<organism evidence="10 11">
    <name type="scientific">Conidiobolus coronatus (strain ATCC 28846 / CBS 209.66 / NRRL 28638)</name>
    <name type="common">Delacroixia coronata</name>
    <dbReference type="NCBI Taxonomy" id="796925"/>
    <lineage>
        <taxon>Eukaryota</taxon>
        <taxon>Fungi</taxon>
        <taxon>Fungi incertae sedis</taxon>
        <taxon>Zoopagomycota</taxon>
        <taxon>Entomophthoromycotina</taxon>
        <taxon>Entomophthoromycetes</taxon>
        <taxon>Entomophthorales</taxon>
        <taxon>Ancylistaceae</taxon>
        <taxon>Conidiobolus</taxon>
    </lineage>
</organism>
<keyword evidence="5" id="KW-0804">Transcription</keyword>
<dbReference type="GO" id="GO:0006357">
    <property type="term" value="P:regulation of transcription by RNA polymerase II"/>
    <property type="evidence" value="ECO:0007669"/>
    <property type="project" value="InterPro"/>
</dbReference>
<comment type="similarity">
    <text evidence="2">Belongs to the Mediator complex subunit 12 family.</text>
</comment>
<proteinExistence type="inferred from homology"/>
<dbReference type="EMBL" id="KQ964455">
    <property type="protein sequence ID" value="KXN72336.1"/>
    <property type="molecule type" value="Genomic_DNA"/>
</dbReference>
<dbReference type="InterPro" id="IPR019035">
    <property type="entry name" value="Mediator_Med12"/>
</dbReference>
<evidence type="ECO:0000256" key="2">
    <source>
        <dbReference type="ARBA" id="ARBA00010289"/>
    </source>
</evidence>
<evidence type="ECO:0000256" key="7">
    <source>
        <dbReference type="ARBA" id="ARBA00032010"/>
    </source>
</evidence>
<evidence type="ECO:0000256" key="4">
    <source>
        <dbReference type="ARBA" id="ARBA00023015"/>
    </source>
</evidence>
<keyword evidence="6" id="KW-0539">Nucleus</keyword>
<comment type="subcellular location">
    <subcellularLocation>
        <location evidence="1">Nucleus</location>
    </subcellularLocation>
</comment>